<feature type="chain" id="PRO_5046826233" description="Biopolymer transport protein ExbB" evidence="15">
    <location>
        <begin position="30"/>
        <end position="307"/>
    </location>
</feature>
<evidence type="ECO:0000313" key="17">
    <source>
        <dbReference type="EMBL" id="MDQ0437775.1"/>
    </source>
</evidence>
<feature type="transmembrane region" description="Helical" evidence="14">
    <location>
        <begin position="92"/>
        <end position="113"/>
    </location>
</feature>
<comment type="subunit">
    <text evidence="2">The accessory proteins ExbB and ExbD seem to form a complex with TonB.</text>
</comment>
<feature type="domain" description="MotA/TolQ/ExbB proton channel" evidence="16">
    <location>
        <begin position="152"/>
        <end position="270"/>
    </location>
</feature>
<keyword evidence="18" id="KW-1185">Reference proteome</keyword>
<evidence type="ECO:0000256" key="2">
    <source>
        <dbReference type="ARBA" id="ARBA00011471"/>
    </source>
</evidence>
<proteinExistence type="inferred from homology"/>
<keyword evidence="4 12" id="KW-0813">Transport</keyword>
<evidence type="ECO:0000256" key="14">
    <source>
        <dbReference type="SAM" id="Phobius"/>
    </source>
</evidence>
<keyword evidence="8 12" id="KW-0653">Protein transport</keyword>
<evidence type="ECO:0000256" key="10">
    <source>
        <dbReference type="ARBA" id="ARBA00023136"/>
    </source>
</evidence>
<feature type="signal peptide" evidence="15">
    <location>
        <begin position="1"/>
        <end position="29"/>
    </location>
</feature>
<dbReference type="InterPro" id="IPR014164">
    <property type="entry name" value="TonB_ExbB_1"/>
</dbReference>
<evidence type="ECO:0000256" key="3">
    <source>
        <dbReference type="ARBA" id="ARBA00022093"/>
    </source>
</evidence>
<evidence type="ECO:0000256" key="6">
    <source>
        <dbReference type="ARBA" id="ARBA00022519"/>
    </source>
</evidence>
<feature type="transmembrane region" description="Helical" evidence="14">
    <location>
        <begin position="198"/>
        <end position="224"/>
    </location>
</feature>
<keyword evidence="7 14" id="KW-0812">Transmembrane</keyword>
<evidence type="ECO:0000256" key="12">
    <source>
        <dbReference type="RuleBase" id="RU004057"/>
    </source>
</evidence>
<keyword evidence="9 14" id="KW-1133">Transmembrane helix</keyword>
<comment type="function">
    <text evidence="11">Involved in the TonB-dependent energy-dependent transport of various receptor-bound substrates. Protects ExbD from proteolytic degradation and functionally stabilizes TonB.</text>
</comment>
<evidence type="ECO:0000256" key="1">
    <source>
        <dbReference type="ARBA" id="ARBA00004429"/>
    </source>
</evidence>
<sequence length="307" mass="31977">MSIRRHRGEALFAASLLITLMLAVSAASAQTPGAASEPAPAVTSDGLPPGHPSINEINTPDEAADDLSDAVDPRSLPHDLSPIGMFMGADHVVKAVIGALALASVMTWAIFLTKTLELAGVRRRALALGRRIAHARSLAEAEDEIGRRRDVGARIVRAAAEEVELSHGLSHEGIKERVVSRFDRIEAGAGRDMARGTAVLASVGSLSPFVGLFGTVWGIMNSFIGISQANTTNLAIVAPGIAEALFATGVGLVAAIPAVLFYNVFARMIAGNKAAIADVSAETLRLLSRDLDRSALRGPSRLAAAAE</sequence>
<dbReference type="Pfam" id="PF01618">
    <property type="entry name" value="MotA_ExbB"/>
    <property type="match status" value="1"/>
</dbReference>
<evidence type="ECO:0000256" key="5">
    <source>
        <dbReference type="ARBA" id="ARBA00022475"/>
    </source>
</evidence>
<dbReference type="RefSeq" id="WP_266348709.1">
    <property type="nucleotide sequence ID" value="NZ_JAPKNG010000003.1"/>
</dbReference>
<accession>A0ABU0H657</accession>
<comment type="similarity">
    <text evidence="12">Belongs to the exbB/tolQ family.</text>
</comment>
<gene>
    <name evidence="17" type="ORF">QO014_002167</name>
</gene>
<dbReference type="InterPro" id="IPR002898">
    <property type="entry name" value="MotA_ExbB_proton_chnl"/>
</dbReference>
<evidence type="ECO:0000259" key="16">
    <source>
        <dbReference type="Pfam" id="PF01618"/>
    </source>
</evidence>
<feature type="transmembrane region" description="Helical" evidence="14">
    <location>
        <begin position="244"/>
        <end position="265"/>
    </location>
</feature>
<dbReference type="Proteomes" id="UP001241603">
    <property type="component" value="Unassembled WGS sequence"/>
</dbReference>
<comment type="caution">
    <text evidence="17">The sequence shown here is derived from an EMBL/GenBank/DDBJ whole genome shotgun (WGS) entry which is preliminary data.</text>
</comment>
<evidence type="ECO:0000256" key="13">
    <source>
        <dbReference type="SAM" id="MobiDB-lite"/>
    </source>
</evidence>
<comment type="subcellular location">
    <subcellularLocation>
        <location evidence="1">Cell inner membrane</location>
        <topology evidence="1">Multi-pass membrane protein</topology>
    </subcellularLocation>
    <subcellularLocation>
        <location evidence="12">Membrane</location>
        <topology evidence="12">Multi-pass membrane protein</topology>
    </subcellularLocation>
</comment>
<dbReference type="PANTHER" id="PTHR30625">
    <property type="entry name" value="PROTEIN TOLQ"/>
    <property type="match status" value="1"/>
</dbReference>
<evidence type="ECO:0000256" key="8">
    <source>
        <dbReference type="ARBA" id="ARBA00022927"/>
    </source>
</evidence>
<dbReference type="InterPro" id="IPR050790">
    <property type="entry name" value="ExbB/TolQ_transport"/>
</dbReference>
<evidence type="ECO:0000256" key="7">
    <source>
        <dbReference type="ARBA" id="ARBA00022692"/>
    </source>
</evidence>
<keyword evidence="10 14" id="KW-0472">Membrane</keyword>
<evidence type="ECO:0000256" key="11">
    <source>
        <dbReference type="ARBA" id="ARBA00024816"/>
    </source>
</evidence>
<keyword evidence="5" id="KW-1003">Cell membrane</keyword>
<name>A0ABU0H657_9HYPH</name>
<feature type="region of interest" description="Disordered" evidence="13">
    <location>
        <begin position="33"/>
        <end position="71"/>
    </location>
</feature>
<keyword evidence="6" id="KW-0997">Cell inner membrane</keyword>
<evidence type="ECO:0000313" key="18">
    <source>
        <dbReference type="Proteomes" id="UP001241603"/>
    </source>
</evidence>
<evidence type="ECO:0000256" key="9">
    <source>
        <dbReference type="ARBA" id="ARBA00022989"/>
    </source>
</evidence>
<evidence type="ECO:0000256" key="15">
    <source>
        <dbReference type="SAM" id="SignalP"/>
    </source>
</evidence>
<dbReference type="EMBL" id="JAUSVO010000003">
    <property type="protein sequence ID" value="MDQ0437775.1"/>
    <property type="molecule type" value="Genomic_DNA"/>
</dbReference>
<dbReference type="NCBIfam" id="TIGR02797">
    <property type="entry name" value="exbB"/>
    <property type="match status" value="1"/>
</dbReference>
<dbReference type="PANTHER" id="PTHR30625:SF16">
    <property type="entry name" value="BIOPOLYMER TRANSPORT PROTEIN EXBB"/>
    <property type="match status" value="1"/>
</dbReference>
<reference evidence="17 18" key="1">
    <citation type="submission" date="2023-07" db="EMBL/GenBank/DDBJ databases">
        <title>Genomic Encyclopedia of Type Strains, Phase IV (KMG-IV): sequencing the most valuable type-strain genomes for metagenomic binning, comparative biology and taxonomic classification.</title>
        <authorList>
            <person name="Goeker M."/>
        </authorList>
    </citation>
    <scope>NUCLEOTIDE SEQUENCE [LARGE SCALE GENOMIC DNA]</scope>
    <source>
        <strain evidence="17 18">B6-8</strain>
    </source>
</reference>
<keyword evidence="15" id="KW-0732">Signal</keyword>
<evidence type="ECO:0000256" key="4">
    <source>
        <dbReference type="ARBA" id="ARBA00022448"/>
    </source>
</evidence>
<organism evidence="17 18">
    <name type="scientific">Kaistia dalseonensis</name>
    <dbReference type="NCBI Taxonomy" id="410840"/>
    <lineage>
        <taxon>Bacteria</taxon>
        <taxon>Pseudomonadati</taxon>
        <taxon>Pseudomonadota</taxon>
        <taxon>Alphaproteobacteria</taxon>
        <taxon>Hyphomicrobiales</taxon>
        <taxon>Kaistiaceae</taxon>
        <taxon>Kaistia</taxon>
    </lineage>
</organism>
<protein>
    <recommendedName>
        <fullName evidence="3">Biopolymer transport protein ExbB</fullName>
    </recommendedName>
</protein>